<feature type="chain" id="PRO_5042043858" evidence="3">
    <location>
        <begin position="20"/>
        <end position="1573"/>
    </location>
</feature>
<dbReference type="InterPro" id="IPR013767">
    <property type="entry name" value="PAS_fold"/>
</dbReference>
<dbReference type="InterPro" id="IPR001932">
    <property type="entry name" value="PPM-type_phosphatase-like_dom"/>
</dbReference>
<dbReference type="Pfam" id="PF00989">
    <property type="entry name" value="PAS"/>
    <property type="match status" value="1"/>
</dbReference>
<keyword evidence="1 3" id="KW-0732">Signal</keyword>
<dbReference type="InterPro" id="IPR000014">
    <property type="entry name" value="PAS"/>
</dbReference>
<dbReference type="Gene3D" id="3.30.450.20">
    <property type="entry name" value="PAS domain"/>
    <property type="match status" value="3"/>
</dbReference>
<dbReference type="InterPro" id="IPR001638">
    <property type="entry name" value="Solute-binding_3/MltF_N"/>
</dbReference>
<keyword evidence="7" id="KW-1185">Reference proteome</keyword>
<dbReference type="Gene3D" id="3.60.40.10">
    <property type="entry name" value="PPM-type phosphatase domain"/>
    <property type="match status" value="1"/>
</dbReference>
<dbReference type="PROSITE" id="PS50112">
    <property type="entry name" value="PAS"/>
    <property type="match status" value="1"/>
</dbReference>
<evidence type="ECO:0000313" key="7">
    <source>
        <dbReference type="Proteomes" id="UP000503482"/>
    </source>
</evidence>
<dbReference type="CDD" id="cd01007">
    <property type="entry name" value="PBP2_BvgS_HisK_like"/>
    <property type="match status" value="2"/>
</dbReference>
<protein>
    <submittedName>
        <fullName evidence="6">BvgS-like domain-containing signal transduction protein (PAS domain)</fullName>
    </submittedName>
</protein>
<feature type="coiled-coil region" evidence="2">
    <location>
        <begin position="896"/>
        <end position="927"/>
    </location>
</feature>
<evidence type="ECO:0000313" key="6">
    <source>
        <dbReference type="EMBL" id="QKF67939.1"/>
    </source>
</evidence>
<dbReference type="CDD" id="cd00130">
    <property type="entry name" value="PAS"/>
    <property type="match status" value="2"/>
</dbReference>
<dbReference type="InterPro" id="IPR000700">
    <property type="entry name" value="PAS-assoc_C"/>
</dbReference>
<dbReference type="EMBL" id="CP053840">
    <property type="protein sequence ID" value="QKF67939.1"/>
    <property type="molecule type" value="Genomic_DNA"/>
</dbReference>
<dbReference type="SUPFAM" id="SSF55785">
    <property type="entry name" value="PYP-like sensor domain (PAS domain)"/>
    <property type="match status" value="3"/>
</dbReference>
<dbReference type="InterPro" id="IPR036457">
    <property type="entry name" value="PPM-type-like_dom_sf"/>
</dbReference>
<dbReference type="Pfam" id="PF07228">
    <property type="entry name" value="SpoIIE"/>
    <property type="match status" value="1"/>
</dbReference>
<dbReference type="GO" id="GO:0006355">
    <property type="term" value="P:regulation of DNA-templated transcription"/>
    <property type="evidence" value="ECO:0007669"/>
    <property type="project" value="InterPro"/>
</dbReference>
<dbReference type="PROSITE" id="PS50113">
    <property type="entry name" value="PAC"/>
    <property type="match status" value="2"/>
</dbReference>
<keyword evidence="2" id="KW-0175">Coiled coil</keyword>
<dbReference type="KEGG" id="avp:AVENP_2422"/>
<sequence length="1573" mass="181023">MFKIVIACLILLNILFASQKQNSNITENLSLSKEEQQWIKNNPVIKIAITNYWTQFENINTDVIKLLNKYGNLNIVLIKYETWKDAYNDSINGINSYGILNLSWSQEREDKYFYYTKAYNFTPSQLIVKKTNTDILSLNDLENKTVYTREKSIARKILEEEVPSSNIVDISDEISMFNNLSQSQKSEAIFDFVSDTDLINSFDLKIVKNIYNKYSEVSIGISKKHPELQNIINKIYEIIPKDELLELQNRIYLKEKKKTFISLNSQEKEWLDEHLIIKVGNEPDYAPWDFNRNNEPLGYSIDYIKLLASKLGVKIEFVQDSWGNLNKKLENKQVDLLHTMYKNNSKKGVLYTDKYKTVINAIYVHEDNTNIQSSKDLEDKTISIPKGDSILISIKDNFPNAKIIEPDGYVESLKNVALKRSDATILDMAVANYLKNEFTIPDLKIIDQIKFSSKNLVHSYRIGVRDDYPILVSLLNKAINSLTEEELQKLDEKWLLEPIQKKDQNSLNLSKEEQTWLNKKETIKFSVDPNWFPIEGINKETGKYQGMISDIIEKIKELSGMQFELIPTNTWSESIDLIKSKKIDMLSAVSVTPEKEKFLNFSHTSIELNDGVIMRSDAPFISSLEDLKGLKVGIPDGNGLEKTIKDKYPELSLIPIKGVKNSLEQLNSKKIDAYIGNLEVSSFLIFQESFFNLKIALSLNEKRAVKIAINKEYPKEAIQIINKALEKISPEELQTIKKRWIGIKLEDKTDYSLIWKFSAAFISIVLLFAYYNRKLKLLVAKKTAQLQSLLESFDTNVIASRTDLKGNITYASKALCQISGYSNKELIGSSQNIVRHPDTKEEIFEELWQTITNGKIWKGELKNAKKDAGFYWLDIIITPEFDDNEEIIAFSVIGENITAKKEVEELSKNLEQKVEERTYQLKQNQEQMKFVSHYANLGFWTFNPQVGDLLVNDTFVQMLGYDANEVLIAGCENEMFKPFKDGLAFWEQLIHEEDREKTAENINAHINGETNLYKSEYRMKKADGSWMWSLDIGRVAQRDKDGKAIEFNGVNLDIQDAKNAQELISQNKLFLNSLLDSQEQIVITKEGKTLRSVNKKFLEFFDVKNINEFTKDYECICDKFVIDETNTYLQKDMKKLSWIEYVIKNSNKTNKVVMEKDNIQRIFSVTAAVMPIGDGTIKSAVFTDITELEFKKKQTDTILSSVLLPMIITSKKTRKIVYANTFAEEQYETTLDELIGLDIEVFYTSDNQRDTILAELNSKGILQNFETTFKTLKGKKFDAILSLVDISFGGEDCFLGVASDITQQKELQKEIESIHRHTRESIEYASLIQHALIPSNDLFRKYFSDYLTIWHPKDIVGGDIYLFEELRNDNECLLMVIDCTGHGVPGAFVTMLVKAIERQITSNIINSNEVVSPAKILSIFNRSMKHLLKQEDNESISNAGFDGGILYYNKKEKIVKFAGAETGLFYIEDEELKMIKGSRHSVGYKKSDANFEFKEFIIDVKDGMQFYLTTDGYLDQNGGDKSFPFGKKRFKKILEENYNLPFADQQEILLYDMQAYQGEEERNDDITIVGIKI</sequence>
<dbReference type="PANTHER" id="PTHR35936:SF19">
    <property type="entry name" value="AMINO-ACID-BINDING PROTEIN YXEM-RELATED"/>
    <property type="match status" value="1"/>
</dbReference>
<organism evidence="6 7">
    <name type="scientific">Arcobacter venerupis</name>
    <dbReference type="NCBI Taxonomy" id="1054033"/>
    <lineage>
        <taxon>Bacteria</taxon>
        <taxon>Pseudomonadati</taxon>
        <taxon>Campylobacterota</taxon>
        <taxon>Epsilonproteobacteria</taxon>
        <taxon>Campylobacterales</taxon>
        <taxon>Arcobacteraceae</taxon>
        <taxon>Arcobacter</taxon>
    </lineage>
</organism>
<feature type="domain" description="PAS" evidence="4">
    <location>
        <begin position="782"/>
        <end position="854"/>
    </location>
</feature>
<evidence type="ECO:0000259" key="4">
    <source>
        <dbReference type="PROSITE" id="PS50112"/>
    </source>
</evidence>
<gene>
    <name evidence="6" type="ORF">AVENP_2422</name>
</gene>
<dbReference type="NCBIfam" id="TIGR00229">
    <property type="entry name" value="sensory_box"/>
    <property type="match status" value="3"/>
</dbReference>
<dbReference type="Gene3D" id="3.40.190.10">
    <property type="entry name" value="Periplasmic binding protein-like II"/>
    <property type="match status" value="6"/>
</dbReference>
<evidence type="ECO:0000256" key="3">
    <source>
        <dbReference type="SAM" id="SignalP"/>
    </source>
</evidence>
<evidence type="ECO:0000256" key="1">
    <source>
        <dbReference type="ARBA" id="ARBA00022729"/>
    </source>
</evidence>
<dbReference type="Pfam" id="PF13426">
    <property type="entry name" value="PAS_9"/>
    <property type="match status" value="2"/>
</dbReference>
<feature type="signal peptide" evidence="3">
    <location>
        <begin position="1"/>
        <end position="19"/>
    </location>
</feature>
<dbReference type="InterPro" id="IPR035965">
    <property type="entry name" value="PAS-like_dom_sf"/>
</dbReference>
<feature type="domain" description="PAC" evidence="5">
    <location>
        <begin position="857"/>
        <end position="909"/>
    </location>
</feature>
<dbReference type="Pfam" id="PF08447">
    <property type="entry name" value="PAS_3"/>
    <property type="match status" value="1"/>
</dbReference>
<proteinExistence type="predicted"/>
<name>A0AAE7BCL7_9BACT</name>
<evidence type="ECO:0000259" key="5">
    <source>
        <dbReference type="PROSITE" id="PS50113"/>
    </source>
</evidence>
<dbReference type="PANTHER" id="PTHR35936">
    <property type="entry name" value="MEMBRANE-BOUND LYTIC MUREIN TRANSGLYCOSYLASE F"/>
    <property type="match status" value="1"/>
</dbReference>
<dbReference type="RefSeq" id="WP_172664307.1">
    <property type="nucleotide sequence ID" value="NZ_CP053840.1"/>
</dbReference>
<accession>A0AAE7BCL7</accession>
<dbReference type="SUPFAM" id="SSF53850">
    <property type="entry name" value="Periplasmic binding protein-like II"/>
    <property type="match status" value="3"/>
</dbReference>
<dbReference type="Pfam" id="PF00497">
    <property type="entry name" value="SBP_bac_3"/>
    <property type="match status" value="2"/>
</dbReference>
<dbReference type="SMART" id="SM00086">
    <property type="entry name" value="PAC"/>
    <property type="match status" value="3"/>
</dbReference>
<reference evidence="6 7" key="1">
    <citation type="submission" date="2020-05" db="EMBL/GenBank/DDBJ databases">
        <title>Complete genome sequencing of Campylobacter and Arcobacter type strains.</title>
        <authorList>
            <person name="Miller W.G."/>
            <person name="Yee E."/>
        </authorList>
    </citation>
    <scope>NUCLEOTIDE SEQUENCE [LARGE SCALE GENOMIC DNA]</scope>
    <source>
        <strain evidence="6 7">LMG 26156</strain>
    </source>
</reference>
<dbReference type="SMART" id="SM00062">
    <property type="entry name" value="PBPb"/>
    <property type="match status" value="3"/>
</dbReference>
<dbReference type="InterPro" id="IPR001610">
    <property type="entry name" value="PAC"/>
</dbReference>
<evidence type="ECO:0000256" key="2">
    <source>
        <dbReference type="SAM" id="Coils"/>
    </source>
</evidence>
<feature type="domain" description="PAC" evidence="5">
    <location>
        <begin position="1013"/>
        <end position="1066"/>
    </location>
</feature>
<dbReference type="SMART" id="SM00091">
    <property type="entry name" value="PAS"/>
    <property type="match status" value="3"/>
</dbReference>
<dbReference type="Proteomes" id="UP000503482">
    <property type="component" value="Chromosome"/>
</dbReference>
<dbReference type="InterPro" id="IPR013655">
    <property type="entry name" value="PAS_fold_3"/>
</dbReference>